<gene>
    <name evidence="1" type="ORF">HLH35_04300</name>
</gene>
<dbReference type="EMBL" id="JABEQE010000002">
    <property type="protein sequence ID" value="MBB2171349.1"/>
    <property type="molecule type" value="Genomic_DNA"/>
</dbReference>
<dbReference type="InterPro" id="IPR036412">
    <property type="entry name" value="HAD-like_sf"/>
</dbReference>
<dbReference type="InterPro" id="IPR023214">
    <property type="entry name" value="HAD_sf"/>
</dbReference>
<dbReference type="Gene3D" id="3.40.50.1000">
    <property type="entry name" value="HAD superfamily/HAD-like"/>
    <property type="match status" value="1"/>
</dbReference>
<dbReference type="NCBIfam" id="TIGR01681">
    <property type="entry name" value="HAD-SF-IIIC"/>
    <property type="match status" value="1"/>
</dbReference>
<dbReference type="SUPFAM" id="SSF56784">
    <property type="entry name" value="HAD-like"/>
    <property type="match status" value="1"/>
</dbReference>
<accession>A0A7W4IYE5</accession>
<keyword evidence="2" id="KW-1185">Reference proteome</keyword>
<dbReference type="InterPro" id="IPR036514">
    <property type="entry name" value="SGNH_hydro_sf"/>
</dbReference>
<reference evidence="1 2" key="1">
    <citation type="submission" date="2020-04" db="EMBL/GenBank/DDBJ databases">
        <title>Description of novel Gluconacetobacter.</title>
        <authorList>
            <person name="Sombolestani A."/>
        </authorList>
    </citation>
    <scope>NUCLEOTIDE SEQUENCE [LARGE SCALE GENOMIC DNA]</scope>
    <source>
        <strain evidence="1 2">LMG 27724</strain>
    </source>
</reference>
<evidence type="ECO:0000313" key="2">
    <source>
        <dbReference type="Proteomes" id="UP000577891"/>
    </source>
</evidence>
<dbReference type="InterPro" id="IPR010037">
    <property type="entry name" value="FkbH_domain"/>
</dbReference>
<evidence type="ECO:0000313" key="1">
    <source>
        <dbReference type="EMBL" id="MBB2171349.1"/>
    </source>
</evidence>
<dbReference type="GO" id="GO:0016788">
    <property type="term" value="F:hydrolase activity, acting on ester bonds"/>
    <property type="evidence" value="ECO:0007669"/>
    <property type="project" value="UniProtKB-ARBA"/>
</dbReference>
<comment type="caution">
    <text evidence="1">The sequence shown here is derived from an EMBL/GenBank/DDBJ whole genome shotgun (WGS) entry which is preliminary data.</text>
</comment>
<dbReference type="NCBIfam" id="TIGR01686">
    <property type="entry name" value="FkbH"/>
    <property type="match status" value="1"/>
</dbReference>
<dbReference type="AlphaFoldDB" id="A0A7W4IYE5"/>
<dbReference type="Gene3D" id="3.40.50.1110">
    <property type="entry name" value="SGNH hydrolase"/>
    <property type="match status" value="1"/>
</dbReference>
<proteinExistence type="predicted"/>
<name>A0A7W4IYE5_9PROT</name>
<dbReference type="InterPro" id="IPR010033">
    <property type="entry name" value="HAD_SF_ppase_IIIC"/>
</dbReference>
<protein>
    <submittedName>
        <fullName evidence="1">HAD-IIIC family phosphatase</fullName>
    </submittedName>
</protein>
<sequence>MWESVGIMESDGRIDKVILCCPAVPETKFIMTRNDRVPEDMSVNQPTAESSVVRDVDYLFPDELEVSDSGINRVLLIGSCLTSLYFEGFSGLYPDMSFDYIPYNFISEIPNDPPAPITEYNFQYVQIPLRSVISDRVIWGQNFLKADFGEEILRDGYNVIDAMLETAMAYNIRHKILTFVSNFIVPQRSTAPSLHDGFGARDLCWIVTELNAYLAKKVSEYDNAYVADINSVASSIGKQYVLDDIIYFYSHGGVIYQDWDDFNAIPRNEPIPDISHVYDIKKEQFLRAAFRQAECLYRTVRQVDQVKVVVFDLDNTLWRGQIAENYRSDTMPWPRRDGWPLGLWEAVHYLRARGILVALCSKNDLEHVRERWDDVVDPRFISLDDFASIKVNWEPKAKNIEEICQEFNVKPKSVIFVDDNPVEREAVASAFPDIRTIGGNPYLTRRILLWAAETQIVRMTTESERREEMIRGQIRREETRSSMSREEFLKSLRCEVAFIEISSIQQAEFGRAIELTNKTNQFNTTGKRWQFEEVSGFLAAGGRIFAFHVADKFTEYGLVGVVYVKGSEIVQYVMSCRVLGMGVEEFAVGKIASIMREQGDNREIRASITYTKDNTPCRNIYIQCGFSEAGSEGETRYFSLPAGQAAREVTHIKDTSSLSSASRQSD</sequence>
<dbReference type="Pfam" id="PF00702">
    <property type="entry name" value="Hydrolase"/>
    <property type="match status" value="1"/>
</dbReference>
<dbReference type="Proteomes" id="UP000577891">
    <property type="component" value="Unassembled WGS sequence"/>
</dbReference>
<organism evidence="1 2">
    <name type="scientific">Gluconacetobacter asukensis</name>
    <dbReference type="NCBI Taxonomy" id="1017181"/>
    <lineage>
        <taxon>Bacteria</taxon>
        <taxon>Pseudomonadati</taxon>
        <taxon>Pseudomonadota</taxon>
        <taxon>Alphaproteobacteria</taxon>
        <taxon>Acetobacterales</taxon>
        <taxon>Acetobacteraceae</taxon>
        <taxon>Gluconacetobacter</taxon>
    </lineage>
</organism>